<dbReference type="InterPro" id="IPR025524">
    <property type="entry name" value="DUF4412"/>
</dbReference>
<dbReference type="OrthoDB" id="9790106at2"/>
<name>A0A2U3KFF0_9BACT</name>
<gene>
    <name evidence="3" type="ORF">SBA1_20063</name>
</gene>
<dbReference type="Proteomes" id="UP000238701">
    <property type="component" value="Unassembled WGS sequence"/>
</dbReference>
<protein>
    <recommendedName>
        <fullName evidence="2">DUF4412 domain-containing protein</fullName>
    </recommendedName>
</protein>
<evidence type="ECO:0000256" key="1">
    <source>
        <dbReference type="SAM" id="MobiDB-lite"/>
    </source>
</evidence>
<sequence length="82" mass="9089">MDGHACKVENLTVTPHNGQPSKMKVWEAEDLKGFPIKIEMQSSHGLVTMEYKDVSLNEPDASLFTHPENCRQMPTMPGGGPH</sequence>
<dbReference type="AlphaFoldDB" id="A0A2U3KFF0"/>
<feature type="region of interest" description="Disordered" evidence="1">
    <location>
        <begin position="63"/>
        <end position="82"/>
    </location>
</feature>
<dbReference type="EMBL" id="OMOD01000111">
    <property type="protein sequence ID" value="SPF38363.1"/>
    <property type="molecule type" value="Genomic_DNA"/>
</dbReference>
<reference evidence="4" key="1">
    <citation type="submission" date="2018-02" db="EMBL/GenBank/DDBJ databases">
        <authorList>
            <person name="Hausmann B."/>
        </authorList>
    </citation>
    <scope>NUCLEOTIDE SEQUENCE [LARGE SCALE GENOMIC DNA]</scope>
    <source>
        <strain evidence="4">Peat soil MAG SbA1</strain>
    </source>
</reference>
<dbReference type="Pfam" id="PF14371">
    <property type="entry name" value="DUF4412"/>
    <property type="match status" value="1"/>
</dbReference>
<proteinExistence type="predicted"/>
<accession>A0A2U3KFF0</accession>
<feature type="domain" description="DUF4412" evidence="2">
    <location>
        <begin position="16"/>
        <end position="70"/>
    </location>
</feature>
<evidence type="ECO:0000313" key="4">
    <source>
        <dbReference type="Proteomes" id="UP000238701"/>
    </source>
</evidence>
<evidence type="ECO:0000313" key="3">
    <source>
        <dbReference type="EMBL" id="SPF38363.1"/>
    </source>
</evidence>
<evidence type="ECO:0000259" key="2">
    <source>
        <dbReference type="Pfam" id="PF14371"/>
    </source>
</evidence>
<organism evidence="3 4">
    <name type="scientific">Candidatus Sulfotelmatobacter kueseliae</name>
    <dbReference type="NCBI Taxonomy" id="2042962"/>
    <lineage>
        <taxon>Bacteria</taxon>
        <taxon>Pseudomonadati</taxon>
        <taxon>Acidobacteriota</taxon>
        <taxon>Terriglobia</taxon>
        <taxon>Terriglobales</taxon>
        <taxon>Candidatus Korobacteraceae</taxon>
        <taxon>Candidatus Sulfotelmatobacter</taxon>
    </lineage>
</organism>